<dbReference type="SUPFAM" id="SSF53067">
    <property type="entry name" value="Actin-like ATPase domain"/>
    <property type="match status" value="2"/>
</dbReference>
<accession>A0A941DAX8</accession>
<dbReference type="GO" id="GO:0005829">
    <property type="term" value="C:cytosol"/>
    <property type="evidence" value="ECO:0007669"/>
    <property type="project" value="TreeGrafter"/>
</dbReference>
<dbReference type="EMBL" id="JAGSNF010000013">
    <property type="protein sequence ID" value="MBR7743642.1"/>
    <property type="molecule type" value="Genomic_DNA"/>
</dbReference>
<keyword evidence="2" id="KW-0012">Acyltransferase</keyword>
<protein>
    <submittedName>
        <fullName evidence="2">tRNA (Adenosine(37)-N6)-threonylcarbamoyltransferase complex dimerization subunit type 1 TsaB</fullName>
        <ecNumber evidence="2">2.3.1.234</ecNumber>
    </submittedName>
</protein>
<dbReference type="InterPro" id="IPR043129">
    <property type="entry name" value="ATPase_NBD"/>
</dbReference>
<feature type="domain" description="Gcp-like" evidence="1">
    <location>
        <begin position="32"/>
        <end position="143"/>
    </location>
</feature>
<gene>
    <name evidence="2" type="primary">tsaB</name>
    <name evidence="2" type="ORF">KC207_10105</name>
</gene>
<comment type="caution">
    <text evidence="2">The sequence shown here is derived from an EMBL/GenBank/DDBJ whole genome shotgun (WGS) entry which is preliminary data.</text>
</comment>
<dbReference type="InterPro" id="IPR000905">
    <property type="entry name" value="Gcp-like_dom"/>
</dbReference>
<evidence type="ECO:0000313" key="2">
    <source>
        <dbReference type="EMBL" id="MBR7743642.1"/>
    </source>
</evidence>
<dbReference type="Gene3D" id="3.30.420.40">
    <property type="match status" value="2"/>
</dbReference>
<dbReference type="RefSeq" id="WP_211602895.1">
    <property type="nucleotide sequence ID" value="NZ_JAGSNF010000013.1"/>
</dbReference>
<organism evidence="2 3">
    <name type="scientific">Phycicoccus avicenniae</name>
    <dbReference type="NCBI Taxonomy" id="2828860"/>
    <lineage>
        <taxon>Bacteria</taxon>
        <taxon>Bacillati</taxon>
        <taxon>Actinomycetota</taxon>
        <taxon>Actinomycetes</taxon>
        <taxon>Micrococcales</taxon>
        <taxon>Intrasporangiaceae</taxon>
        <taxon>Phycicoccus</taxon>
    </lineage>
</organism>
<dbReference type="PANTHER" id="PTHR11735">
    <property type="entry name" value="TRNA N6-ADENOSINE THREONYLCARBAMOYLTRANSFERASE"/>
    <property type="match status" value="1"/>
</dbReference>
<dbReference type="NCBIfam" id="TIGR03725">
    <property type="entry name" value="T6A_YeaZ"/>
    <property type="match status" value="1"/>
</dbReference>
<keyword evidence="3" id="KW-1185">Reference proteome</keyword>
<dbReference type="Pfam" id="PF00814">
    <property type="entry name" value="TsaD"/>
    <property type="match status" value="1"/>
</dbReference>
<name>A0A941DAX8_9MICO</name>
<dbReference type="InterPro" id="IPR022496">
    <property type="entry name" value="T6A_TsaB"/>
</dbReference>
<dbReference type="AlphaFoldDB" id="A0A941DAX8"/>
<keyword evidence="2" id="KW-0808">Transferase</keyword>
<evidence type="ECO:0000313" key="3">
    <source>
        <dbReference type="Proteomes" id="UP000677016"/>
    </source>
</evidence>
<proteinExistence type="predicted"/>
<evidence type="ECO:0000259" key="1">
    <source>
        <dbReference type="Pfam" id="PF00814"/>
    </source>
</evidence>
<sequence>MLILALDTATSAIAVAVARDDVAPVVAVEVDPRAHTERLAPLVARALGEAGATPADVTDVVVGTGPGPFTGLRVGMVTAVTTGLALGVPVHGVCTLDVLAEQGLGATDADELLVATDARRREVYWARYARDGDTARPVTEPAVGPAGDLPDEVRALPTVGRGPLLYPDALTAPLDGVLDTDPAVLARIGARRLAAGTPMPVEPLYLRRPDALTTAERDLR</sequence>
<reference evidence="2" key="1">
    <citation type="submission" date="2021-04" db="EMBL/GenBank/DDBJ databases">
        <title>Phycicoccus avicenniae sp. nov., a novel endophytic actinomycetes isolated from branch of Avicennia mariana.</title>
        <authorList>
            <person name="Tuo L."/>
        </authorList>
    </citation>
    <scope>NUCLEOTIDE SEQUENCE</scope>
    <source>
        <strain evidence="2">BSK3Z-2</strain>
    </source>
</reference>
<dbReference type="EC" id="2.3.1.234" evidence="2"/>
<dbReference type="GO" id="GO:0061711">
    <property type="term" value="F:tRNA N(6)-L-threonylcarbamoyladenine synthase activity"/>
    <property type="evidence" value="ECO:0007669"/>
    <property type="project" value="UniProtKB-EC"/>
</dbReference>
<dbReference type="CDD" id="cd24032">
    <property type="entry name" value="ASKHA_NBD_TsaB"/>
    <property type="match status" value="1"/>
</dbReference>
<dbReference type="Proteomes" id="UP000677016">
    <property type="component" value="Unassembled WGS sequence"/>
</dbReference>
<dbReference type="GO" id="GO:0002949">
    <property type="term" value="P:tRNA threonylcarbamoyladenosine modification"/>
    <property type="evidence" value="ECO:0007669"/>
    <property type="project" value="InterPro"/>
</dbReference>
<dbReference type="PANTHER" id="PTHR11735:SF11">
    <property type="entry name" value="TRNA THREONYLCARBAMOYLADENOSINE BIOSYNTHESIS PROTEIN TSAB"/>
    <property type="match status" value="1"/>
</dbReference>